<organism evidence="7 8">
    <name type="scientific">Lucilia cuprina</name>
    <name type="common">Green bottle fly</name>
    <name type="synonym">Australian sheep blowfly</name>
    <dbReference type="NCBI Taxonomy" id="7375"/>
    <lineage>
        <taxon>Eukaryota</taxon>
        <taxon>Metazoa</taxon>
        <taxon>Ecdysozoa</taxon>
        <taxon>Arthropoda</taxon>
        <taxon>Hexapoda</taxon>
        <taxon>Insecta</taxon>
        <taxon>Pterygota</taxon>
        <taxon>Neoptera</taxon>
        <taxon>Endopterygota</taxon>
        <taxon>Diptera</taxon>
        <taxon>Brachycera</taxon>
        <taxon>Muscomorpha</taxon>
        <taxon>Oestroidea</taxon>
        <taxon>Calliphoridae</taxon>
        <taxon>Luciliinae</taxon>
        <taxon>Lucilia</taxon>
    </lineage>
</organism>
<dbReference type="OrthoDB" id="428655at2759"/>
<accession>A0A0L0CCE6</accession>
<dbReference type="SUPFAM" id="SSF49764">
    <property type="entry name" value="HSP20-like chaperones"/>
    <property type="match status" value="1"/>
</dbReference>
<evidence type="ECO:0000256" key="5">
    <source>
        <dbReference type="ARBA" id="ARBA00023242"/>
    </source>
</evidence>
<keyword evidence="5" id="KW-0539">Nucleus</keyword>
<proteinExistence type="predicted"/>
<dbReference type="OMA" id="DTRFVHH"/>
<comment type="subcellular location">
    <subcellularLocation>
        <location evidence="2">Cytoplasm</location>
    </subcellularLocation>
    <subcellularLocation>
        <location evidence="1">Nucleus</location>
    </subcellularLocation>
</comment>
<name>A0A0L0CCE6_LUCCU</name>
<gene>
    <name evidence="7" type="ORF">FF38_10572</name>
</gene>
<sequence length="589" mass="67098">MPKIVELRQDRNLINTNFDGYKLSLDPVPLLRQELTSSPLKAEANDDQYSLLHAELFSMQNLLTVDPWIRTNSYFINRLGEIVRCAYDENKGRPDHQQVVYRLFQNADSRKQKGDYNYSLKFLSEKFSLICDGVKTLLLLETGDRLKGGEWKLVASARIEGEGLEPEEKNYLIYDARLDIIQEQKQISIILAHVQRVESISPAVATNHFLYLHWCKWLLEDQVWKFQIFDTLEGKGSVHYCGFEPRAESVVISSNQEFKWRSLKSQEKCVDIPKKEEEKPQLHGETADGDANYVSGFTWSQTDEDLVIKFGVKEGKAKNDYNVKCEHNKITVKCNDEVLLDHELLDKIDLDLTTWTIENNFLQITLIKQTPGLLWTSLLPNGLGPKEDNDKNSENSLPMEQQPIANLEAPIEDCDFPLGSAEDEINISRFNLPTKTITHNIIMGSSPPLFATSLRPGFPLAIATRQDVDCCLWLQQYNPSKPDEWSVRHEGNLHAFGYVQASKQQKKFMDCSPDLGYAIIAESYRHVFLYKTKYDTASGLRNRNGPQVSIGKQHLITLEDAGEVLGLATANSVATLLTEKCVLFLQMES</sequence>
<feature type="domain" description="CS" evidence="6">
    <location>
        <begin position="292"/>
        <end position="379"/>
    </location>
</feature>
<evidence type="ECO:0000256" key="4">
    <source>
        <dbReference type="ARBA" id="ARBA00022490"/>
    </source>
</evidence>
<evidence type="ECO:0000256" key="1">
    <source>
        <dbReference type="ARBA" id="ARBA00004123"/>
    </source>
</evidence>
<dbReference type="InterPro" id="IPR008978">
    <property type="entry name" value="HSP20-like_chaperone"/>
</dbReference>
<evidence type="ECO:0000256" key="3">
    <source>
        <dbReference type="ARBA" id="ARBA00018915"/>
    </source>
</evidence>
<dbReference type="PANTHER" id="PTHR21664">
    <property type="entry name" value="CHRONIC MYELOGENOUS LEUKEMIA TUMOR ANTIGEN 66"/>
    <property type="match status" value="1"/>
</dbReference>
<dbReference type="InterPro" id="IPR037895">
    <property type="entry name" value="NUDCD1"/>
</dbReference>
<dbReference type="InterPro" id="IPR007052">
    <property type="entry name" value="CS_dom"/>
</dbReference>
<dbReference type="PROSITE" id="PS51203">
    <property type="entry name" value="CS"/>
    <property type="match status" value="1"/>
</dbReference>
<dbReference type="Pfam" id="PF04969">
    <property type="entry name" value="CS"/>
    <property type="match status" value="1"/>
</dbReference>
<dbReference type="PANTHER" id="PTHR21664:SF1">
    <property type="entry name" value="NUDC DOMAIN-CONTAINING PROTEIN 1"/>
    <property type="match status" value="1"/>
</dbReference>
<evidence type="ECO:0000313" key="7">
    <source>
        <dbReference type="EMBL" id="KNC29134.1"/>
    </source>
</evidence>
<comment type="caution">
    <text evidence="7">The sequence shown here is derived from an EMBL/GenBank/DDBJ whole genome shotgun (WGS) entry which is preliminary data.</text>
</comment>
<dbReference type="AlphaFoldDB" id="A0A0L0CCE6"/>
<keyword evidence="8" id="KW-1185">Reference proteome</keyword>
<dbReference type="GO" id="GO:0005634">
    <property type="term" value="C:nucleus"/>
    <property type="evidence" value="ECO:0007669"/>
    <property type="project" value="UniProtKB-SubCell"/>
</dbReference>
<evidence type="ECO:0000259" key="6">
    <source>
        <dbReference type="PROSITE" id="PS51203"/>
    </source>
</evidence>
<evidence type="ECO:0000313" key="8">
    <source>
        <dbReference type="Proteomes" id="UP000037069"/>
    </source>
</evidence>
<evidence type="ECO:0000256" key="2">
    <source>
        <dbReference type="ARBA" id="ARBA00004496"/>
    </source>
</evidence>
<dbReference type="Proteomes" id="UP000037069">
    <property type="component" value="Unassembled WGS sequence"/>
</dbReference>
<dbReference type="STRING" id="7375.A0A0L0CCE6"/>
<dbReference type="Gene3D" id="2.60.40.790">
    <property type="match status" value="1"/>
</dbReference>
<dbReference type="CDD" id="cd06467">
    <property type="entry name" value="p23_NUDC_like"/>
    <property type="match status" value="1"/>
</dbReference>
<reference evidence="7 8" key="1">
    <citation type="journal article" date="2015" name="Nat. Commun.">
        <title>Lucilia cuprina genome unlocks parasitic fly biology to underpin future interventions.</title>
        <authorList>
            <person name="Anstead C.A."/>
            <person name="Korhonen P.K."/>
            <person name="Young N.D."/>
            <person name="Hall R.S."/>
            <person name="Jex A.R."/>
            <person name="Murali S.C."/>
            <person name="Hughes D.S."/>
            <person name="Lee S.F."/>
            <person name="Perry T."/>
            <person name="Stroehlein A.J."/>
            <person name="Ansell B.R."/>
            <person name="Breugelmans B."/>
            <person name="Hofmann A."/>
            <person name="Qu J."/>
            <person name="Dugan S."/>
            <person name="Lee S.L."/>
            <person name="Chao H."/>
            <person name="Dinh H."/>
            <person name="Han Y."/>
            <person name="Doddapaneni H.V."/>
            <person name="Worley K.C."/>
            <person name="Muzny D.M."/>
            <person name="Ioannidis P."/>
            <person name="Waterhouse R.M."/>
            <person name="Zdobnov E.M."/>
            <person name="James P.J."/>
            <person name="Bagnall N.H."/>
            <person name="Kotze A.C."/>
            <person name="Gibbs R.A."/>
            <person name="Richards S."/>
            <person name="Batterham P."/>
            <person name="Gasser R.B."/>
        </authorList>
    </citation>
    <scope>NUCLEOTIDE SEQUENCE [LARGE SCALE GENOMIC DNA]</scope>
    <source>
        <strain evidence="7 8">LS</strain>
        <tissue evidence="7">Full body</tissue>
    </source>
</reference>
<keyword evidence="4" id="KW-0963">Cytoplasm</keyword>
<protein>
    <recommendedName>
        <fullName evidence="3">NudC domain-containing protein 1</fullName>
    </recommendedName>
</protein>
<dbReference type="EMBL" id="JRES01000687">
    <property type="protein sequence ID" value="KNC29134.1"/>
    <property type="molecule type" value="Genomic_DNA"/>
</dbReference>
<dbReference type="GO" id="GO:0005737">
    <property type="term" value="C:cytoplasm"/>
    <property type="evidence" value="ECO:0007669"/>
    <property type="project" value="UniProtKB-SubCell"/>
</dbReference>